<dbReference type="Proteomes" id="UP000183040">
    <property type="component" value="Unassembled WGS sequence"/>
</dbReference>
<organism evidence="2 3">
    <name type="scientific">Bacteroides xylanisolvens</name>
    <dbReference type="NCBI Taxonomy" id="371601"/>
    <lineage>
        <taxon>Bacteria</taxon>
        <taxon>Pseudomonadati</taxon>
        <taxon>Bacteroidota</taxon>
        <taxon>Bacteroidia</taxon>
        <taxon>Bacteroidales</taxon>
        <taxon>Bacteroidaceae</taxon>
        <taxon>Bacteroides</taxon>
    </lineage>
</organism>
<dbReference type="Gene3D" id="3.40.50.1360">
    <property type="match status" value="1"/>
</dbReference>
<evidence type="ECO:0000313" key="2">
    <source>
        <dbReference type="EMBL" id="SEA84188.1"/>
    </source>
</evidence>
<reference evidence="2 3" key="1">
    <citation type="submission" date="2016-10" db="EMBL/GenBank/DDBJ databases">
        <authorList>
            <person name="de Groot N.N."/>
        </authorList>
    </citation>
    <scope>NUCLEOTIDE SEQUENCE [LARGE SCALE GENOMIC DNA]</scope>
    <source>
        <strain evidence="2 3">NLAE-zl-G339</strain>
    </source>
</reference>
<dbReference type="GO" id="GO:0004342">
    <property type="term" value="F:glucosamine-6-phosphate deaminase activity"/>
    <property type="evidence" value="ECO:0007669"/>
    <property type="project" value="InterPro"/>
</dbReference>
<name>A0A1H4EHJ1_9BACE</name>
<dbReference type="GO" id="GO:0005737">
    <property type="term" value="C:cytoplasm"/>
    <property type="evidence" value="ECO:0007669"/>
    <property type="project" value="TreeGrafter"/>
</dbReference>
<evidence type="ECO:0000313" key="3">
    <source>
        <dbReference type="Proteomes" id="UP000183040"/>
    </source>
</evidence>
<dbReference type="CDD" id="cd01399">
    <property type="entry name" value="GlcN6P_deaminase"/>
    <property type="match status" value="1"/>
</dbReference>
<dbReference type="InterPro" id="IPR037171">
    <property type="entry name" value="NagB/RpiA_transferase-like"/>
</dbReference>
<accession>A0A1H4EHJ1</accession>
<dbReference type="Pfam" id="PF01182">
    <property type="entry name" value="Glucosamine_iso"/>
    <property type="match status" value="1"/>
</dbReference>
<dbReference type="GO" id="GO:0042802">
    <property type="term" value="F:identical protein binding"/>
    <property type="evidence" value="ECO:0007669"/>
    <property type="project" value="TreeGrafter"/>
</dbReference>
<feature type="domain" description="Glucosamine/galactosamine-6-phosphate isomerase" evidence="1">
    <location>
        <begin position="21"/>
        <end position="235"/>
    </location>
</feature>
<dbReference type="InterPro" id="IPR006148">
    <property type="entry name" value="Glc/Gal-6P_isomerase"/>
</dbReference>
<dbReference type="GO" id="GO:0019262">
    <property type="term" value="P:N-acetylneuraminate catabolic process"/>
    <property type="evidence" value="ECO:0007669"/>
    <property type="project" value="TreeGrafter"/>
</dbReference>
<dbReference type="EMBL" id="FNRP01000015">
    <property type="protein sequence ID" value="SEA84188.1"/>
    <property type="molecule type" value="Genomic_DNA"/>
</dbReference>
<dbReference type="InterPro" id="IPR004547">
    <property type="entry name" value="Glucosamine6P_isomerase"/>
</dbReference>
<dbReference type="RefSeq" id="WP_074706809.1">
    <property type="nucleotide sequence ID" value="NZ_FNRP01000015.1"/>
</dbReference>
<dbReference type="PANTHER" id="PTHR11280:SF6">
    <property type="entry name" value="GLUCOSAMINE-6-PHOSPHATE ISOMERASE NAGB"/>
    <property type="match status" value="1"/>
</dbReference>
<sequence>MELKVDNLSVKISKNRILMGTHAASEAATCLKRLLEEQETANIIFAAAPSQNEFLDALSKTEGIDWRRVNAFHMDEYIGLDKDAPQGFGNFLREHIFSQVPFRTVFYLNGQADNIQEACQEYTDLLLNYPADIVFMGIGENGHIAFNDPHVADFQDPYLVKIVDLDEKCRQQQVNDGCFSSIAKVPTHALTLTIPALYRAGYLFCMVPGKTKAWAVNETLTGAVSVRCPASILRNHPHATLYIDNDSSSIFMPK</sequence>
<protein>
    <submittedName>
        <fullName evidence="2">Glucosamine-6-phosphate deaminase</fullName>
    </submittedName>
</protein>
<evidence type="ECO:0000259" key="1">
    <source>
        <dbReference type="Pfam" id="PF01182"/>
    </source>
</evidence>
<dbReference type="SUPFAM" id="SSF100950">
    <property type="entry name" value="NagB/RpiA/CoA transferase-like"/>
    <property type="match status" value="1"/>
</dbReference>
<gene>
    <name evidence="2" type="ORF">SAMN04487924_11549</name>
</gene>
<dbReference type="GO" id="GO:0006043">
    <property type="term" value="P:glucosamine catabolic process"/>
    <property type="evidence" value="ECO:0007669"/>
    <property type="project" value="TreeGrafter"/>
</dbReference>
<dbReference type="AlphaFoldDB" id="A0A1H4EHJ1"/>
<proteinExistence type="predicted"/>
<dbReference type="GO" id="GO:0005975">
    <property type="term" value="P:carbohydrate metabolic process"/>
    <property type="evidence" value="ECO:0007669"/>
    <property type="project" value="InterPro"/>
</dbReference>
<dbReference type="GO" id="GO:0006046">
    <property type="term" value="P:N-acetylglucosamine catabolic process"/>
    <property type="evidence" value="ECO:0007669"/>
    <property type="project" value="TreeGrafter"/>
</dbReference>
<dbReference type="PANTHER" id="PTHR11280">
    <property type="entry name" value="GLUCOSAMINE-6-PHOSPHATE ISOMERASE"/>
    <property type="match status" value="1"/>
</dbReference>